<organism evidence="9 10">
    <name type="scientific">Abeliophyllum distichum</name>
    <dbReference type="NCBI Taxonomy" id="126358"/>
    <lineage>
        <taxon>Eukaryota</taxon>
        <taxon>Viridiplantae</taxon>
        <taxon>Streptophyta</taxon>
        <taxon>Embryophyta</taxon>
        <taxon>Tracheophyta</taxon>
        <taxon>Spermatophyta</taxon>
        <taxon>Magnoliopsida</taxon>
        <taxon>eudicotyledons</taxon>
        <taxon>Gunneridae</taxon>
        <taxon>Pentapetalae</taxon>
        <taxon>asterids</taxon>
        <taxon>lamiids</taxon>
        <taxon>Lamiales</taxon>
        <taxon>Oleaceae</taxon>
        <taxon>Forsythieae</taxon>
        <taxon>Abeliophyllum</taxon>
    </lineage>
</organism>
<evidence type="ECO:0000256" key="7">
    <source>
        <dbReference type="RuleBase" id="RU004273"/>
    </source>
</evidence>
<keyword evidence="10" id="KW-1185">Reference proteome</keyword>
<comment type="catalytic activity">
    <reaction evidence="5">
        <text>O-phospho-L-seryl-[protein] + H2O = L-seryl-[protein] + phosphate</text>
        <dbReference type="Rhea" id="RHEA:20629"/>
        <dbReference type="Rhea" id="RHEA-COMP:9863"/>
        <dbReference type="Rhea" id="RHEA-COMP:11604"/>
        <dbReference type="ChEBI" id="CHEBI:15377"/>
        <dbReference type="ChEBI" id="CHEBI:29999"/>
        <dbReference type="ChEBI" id="CHEBI:43474"/>
        <dbReference type="ChEBI" id="CHEBI:83421"/>
        <dbReference type="EC" id="3.1.3.16"/>
    </reaction>
    <physiologicalReaction direction="left-to-right" evidence="5">
        <dbReference type="Rhea" id="RHEA:20630"/>
    </physiologicalReaction>
</comment>
<evidence type="ECO:0000313" key="9">
    <source>
        <dbReference type="EMBL" id="KAL2461830.1"/>
    </source>
</evidence>
<dbReference type="InterPro" id="IPR018289">
    <property type="entry name" value="MULE_transposase_dom"/>
</dbReference>
<dbReference type="EC" id="3.1.3.16" evidence="7"/>
<dbReference type="Pfam" id="PF00149">
    <property type="entry name" value="Metallophos"/>
    <property type="match status" value="1"/>
</dbReference>
<dbReference type="CDD" id="cd07415">
    <property type="entry name" value="MPP_PP2A_PP4_PP6"/>
    <property type="match status" value="1"/>
</dbReference>
<dbReference type="GO" id="GO:0004722">
    <property type="term" value="F:protein serine/threonine phosphatase activity"/>
    <property type="evidence" value="ECO:0007669"/>
    <property type="project" value="UniProtKB-EC"/>
</dbReference>
<dbReference type="Pfam" id="PF10551">
    <property type="entry name" value="MULE"/>
    <property type="match status" value="1"/>
</dbReference>
<dbReference type="FunFam" id="3.60.21.10:FF:000005">
    <property type="entry name" value="Serine/threonine-protein phosphatase"/>
    <property type="match status" value="1"/>
</dbReference>
<dbReference type="InterPro" id="IPR047129">
    <property type="entry name" value="PPA2-like"/>
</dbReference>
<keyword evidence="2 7" id="KW-0378">Hydrolase</keyword>
<evidence type="ECO:0000259" key="8">
    <source>
        <dbReference type="PROSITE" id="PS00125"/>
    </source>
</evidence>
<dbReference type="AlphaFoldDB" id="A0ABD1PD84"/>
<dbReference type="InterPro" id="IPR004330">
    <property type="entry name" value="FAR1_DNA_bnd_dom"/>
</dbReference>
<proteinExistence type="inferred from homology"/>
<comment type="catalytic activity">
    <reaction evidence="6">
        <text>O-phospho-L-threonyl-[protein] + H2O = L-threonyl-[protein] + phosphate</text>
        <dbReference type="Rhea" id="RHEA:47004"/>
        <dbReference type="Rhea" id="RHEA-COMP:11060"/>
        <dbReference type="Rhea" id="RHEA-COMP:11605"/>
        <dbReference type="ChEBI" id="CHEBI:15377"/>
        <dbReference type="ChEBI" id="CHEBI:30013"/>
        <dbReference type="ChEBI" id="CHEBI:43474"/>
        <dbReference type="ChEBI" id="CHEBI:61977"/>
        <dbReference type="EC" id="3.1.3.16"/>
    </reaction>
    <physiologicalReaction direction="left-to-right" evidence="6">
        <dbReference type="Rhea" id="RHEA:47005"/>
    </physiologicalReaction>
</comment>
<evidence type="ECO:0000313" key="10">
    <source>
        <dbReference type="Proteomes" id="UP001604336"/>
    </source>
</evidence>
<keyword evidence="4" id="KW-0464">Manganese</keyword>
<dbReference type="InterPro" id="IPR004843">
    <property type="entry name" value="Calcineurin-like_PHP"/>
</dbReference>
<feature type="domain" description="Serine/threonine specific protein phosphatases" evidence="8">
    <location>
        <begin position="107"/>
        <end position="112"/>
    </location>
</feature>
<keyword evidence="1" id="KW-0479">Metal-binding</keyword>
<dbReference type="Pfam" id="PF03101">
    <property type="entry name" value="FAR1"/>
    <property type="match status" value="1"/>
</dbReference>
<evidence type="ECO:0000256" key="1">
    <source>
        <dbReference type="ARBA" id="ARBA00022723"/>
    </source>
</evidence>
<dbReference type="GO" id="GO:0008270">
    <property type="term" value="F:zinc ion binding"/>
    <property type="evidence" value="ECO:0007669"/>
    <property type="project" value="UniProtKB-ARBA"/>
</dbReference>
<dbReference type="InterPro" id="IPR006186">
    <property type="entry name" value="Ser/Thr-sp_prot-phosphatase"/>
</dbReference>
<reference evidence="10" key="1">
    <citation type="submission" date="2024-07" db="EMBL/GenBank/DDBJ databases">
        <title>Two chromosome-level genome assemblies of Korean endemic species Abeliophyllum distichum and Forsythia ovata (Oleaceae).</title>
        <authorList>
            <person name="Jang H."/>
        </authorList>
    </citation>
    <scope>NUCLEOTIDE SEQUENCE [LARGE SCALE GENOMIC DNA]</scope>
</reference>
<dbReference type="SMART" id="SM00156">
    <property type="entry name" value="PP2Ac"/>
    <property type="match status" value="1"/>
</dbReference>
<dbReference type="Gene3D" id="3.60.21.10">
    <property type="match status" value="2"/>
</dbReference>
<dbReference type="PROSITE" id="PS00125">
    <property type="entry name" value="SER_THR_PHOSPHATASE"/>
    <property type="match status" value="1"/>
</dbReference>
<comment type="caution">
    <text evidence="9">The sequence shown here is derived from an EMBL/GenBank/DDBJ whole genome shotgun (WGS) entry which is preliminary data.</text>
</comment>
<dbReference type="EMBL" id="JBFOLK010000014">
    <property type="protein sequence ID" value="KAL2461830.1"/>
    <property type="molecule type" value="Genomic_DNA"/>
</dbReference>
<sequence length="728" mass="83730">MDLDQWIAKVKEGQHLSEDELQLLCEYVKEILIEESNVQPVNSPVTVCGDIHGQFHDLMKLFQTGGHVPETNYIFMGDFVDRGYNSLEVFTILLLLKARYPANITLLRGNHESRQLTQVYGFYDECQRKYGNANAWRYFVCTGGLSPDIRTIDQIRVIERNCEIPHEGPFCDLMWSDPEDIETWAVSPRGAGWLFGSRVTSEFNHINKLDLVCRAHQLVQEGLKYMFQDKGLVTVWSAPNYCYRCGNVASILSFNENMEREVKFFTETEENNQMRGPRTGLFGSDRRADADSSVGFLGAAKFQIWRNFLSRNQDQSKIQLHKQGSSYEGLNMEAVCLNTEPIFGEGDDFEDGDCATLEYDDEVHKTQFNQEPLPPTVGLEFESFEEAYDFYNVYAKDQGFGIRVSNSWFRSKRRERYRAKLSCSSAGFKKKSEANNPRPETRTGCPAMTIIKLVDAKRWRIVEVELNHNHPVSPEIKRFYKSHKKMFLAAKRAQKSEPVKEIHTIKLYRTAVADASCNGHFKTDEIDHSKHLELKEGDAHAVYNYFCRMKLTNPNFFYLMNLDDEGHLRNVFWADARSRIAYNYFSDTVAIDTTSLSNKYEVPLLSFVGVNQHGQSILLGCGFLGQESVEYFIWMLKAWLTCMLGQHPRVIITEQSKPLHVAVSEVFPQARHCYCSSYIMHRVPEKLGGFKGYETIKRQLSKSVYDSLKIAEFETSWGEMISQHGLQG</sequence>
<accession>A0ABD1PD84</accession>
<dbReference type="InterPro" id="IPR029052">
    <property type="entry name" value="Metallo-depent_PP-like"/>
</dbReference>
<name>A0ABD1PD84_9LAMI</name>
<gene>
    <name evidence="9" type="ORF">Adt_45250</name>
</gene>
<dbReference type="PANTHER" id="PTHR45619">
    <property type="entry name" value="SERINE/THREONINE-PROTEIN PHOSPHATASE PP2A-RELATED"/>
    <property type="match status" value="1"/>
</dbReference>
<evidence type="ECO:0000256" key="6">
    <source>
        <dbReference type="ARBA" id="ARBA00048832"/>
    </source>
</evidence>
<dbReference type="SUPFAM" id="SSF56300">
    <property type="entry name" value="Metallo-dependent phosphatases"/>
    <property type="match status" value="1"/>
</dbReference>
<dbReference type="PRINTS" id="PR00114">
    <property type="entry name" value="STPHPHTASE"/>
</dbReference>
<evidence type="ECO:0000256" key="5">
    <source>
        <dbReference type="ARBA" id="ARBA00047986"/>
    </source>
</evidence>
<evidence type="ECO:0000256" key="3">
    <source>
        <dbReference type="ARBA" id="ARBA00022912"/>
    </source>
</evidence>
<dbReference type="Proteomes" id="UP001604336">
    <property type="component" value="Unassembled WGS sequence"/>
</dbReference>
<comment type="similarity">
    <text evidence="7">Belongs to the PPP phosphatase family.</text>
</comment>
<evidence type="ECO:0000256" key="4">
    <source>
        <dbReference type="ARBA" id="ARBA00023211"/>
    </source>
</evidence>
<evidence type="ECO:0000256" key="2">
    <source>
        <dbReference type="ARBA" id="ARBA00022801"/>
    </source>
</evidence>
<protein>
    <recommendedName>
        <fullName evidence="7">Serine/threonine-protein phosphatase</fullName>
        <ecNumber evidence="7">3.1.3.16</ecNumber>
    </recommendedName>
</protein>
<keyword evidence="3" id="KW-0904">Protein phosphatase</keyword>